<evidence type="ECO:0000313" key="4">
    <source>
        <dbReference type="Proteomes" id="UP000197065"/>
    </source>
</evidence>
<dbReference type="EMBL" id="FYEH01000007">
    <property type="protein sequence ID" value="SNB70051.1"/>
    <property type="molecule type" value="Genomic_DNA"/>
</dbReference>
<proteinExistence type="predicted"/>
<keyword evidence="1" id="KW-0533">Nickel</keyword>
<reference evidence="3 4" key="1">
    <citation type="submission" date="2017-06" db="EMBL/GenBank/DDBJ databases">
        <authorList>
            <person name="Kim H.J."/>
            <person name="Triplett B.A."/>
        </authorList>
    </citation>
    <scope>NUCLEOTIDE SEQUENCE [LARGE SCALE GENOMIC DNA]</scope>
    <source>
        <strain evidence="3 4">B29T1</strain>
    </source>
</reference>
<dbReference type="OrthoDB" id="9765625at2"/>
<evidence type="ECO:0000313" key="3">
    <source>
        <dbReference type="EMBL" id="SNB70051.1"/>
    </source>
</evidence>
<dbReference type="AlphaFoldDB" id="A0A212RD82"/>
<dbReference type="RefSeq" id="WP_088561669.1">
    <property type="nucleotide sequence ID" value="NZ_FYEH01000007.1"/>
</dbReference>
<dbReference type="Gene3D" id="3.30.70.1380">
    <property type="entry name" value="Transcriptional regulatory protein pf0864 domain like"/>
    <property type="match status" value="1"/>
</dbReference>
<name>A0A212RD82_9PROT</name>
<evidence type="ECO:0000256" key="2">
    <source>
        <dbReference type="SAM" id="MobiDB-lite"/>
    </source>
</evidence>
<gene>
    <name evidence="3" type="ORF">SAMN07250955_107102</name>
</gene>
<feature type="compositionally biased region" description="Basic and acidic residues" evidence="2">
    <location>
        <begin position="369"/>
        <end position="395"/>
    </location>
</feature>
<dbReference type="Pfam" id="PF01969">
    <property type="entry name" value="Ni_insertion"/>
    <property type="match status" value="1"/>
</dbReference>
<accession>A0A212RD82</accession>
<organism evidence="3 4">
    <name type="scientific">Arboricoccus pini</name>
    <dbReference type="NCBI Taxonomy" id="1963835"/>
    <lineage>
        <taxon>Bacteria</taxon>
        <taxon>Pseudomonadati</taxon>
        <taxon>Pseudomonadota</taxon>
        <taxon>Alphaproteobacteria</taxon>
        <taxon>Geminicoccales</taxon>
        <taxon>Geminicoccaceae</taxon>
        <taxon>Arboricoccus</taxon>
    </lineage>
</organism>
<keyword evidence="4" id="KW-1185">Reference proteome</keyword>
<dbReference type="InterPro" id="IPR002822">
    <property type="entry name" value="Ni_insertion"/>
</dbReference>
<protein>
    <recommendedName>
        <fullName evidence="5">LarC family nickel insertion protein</fullName>
    </recommendedName>
</protein>
<dbReference type="PANTHER" id="PTHR36566">
    <property type="entry name" value="NICKEL INSERTION PROTEIN-RELATED"/>
    <property type="match status" value="1"/>
</dbReference>
<feature type="region of interest" description="Disordered" evidence="2">
    <location>
        <begin position="355"/>
        <end position="395"/>
    </location>
</feature>
<dbReference type="Proteomes" id="UP000197065">
    <property type="component" value="Unassembled WGS sequence"/>
</dbReference>
<evidence type="ECO:0000256" key="1">
    <source>
        <dbReference type="ARBA" id="ARBA00022596"/>
    </source>
</evidence>
<dbReference type="PANTHER" id="PTHR36566:SF1">
    <property type="entry name" value="PYRIDINIUM-3,5-BISTHIOCARBOXYLIC ACID MONONUCLEOTIDE NICKEL INSERTION PROTEIN"/>
    <property type="match status" value="1"/>
</dbReference>
<sequence length="395" mass="42050">MHLHLDPLGGIAGDMFTAALLDAFPGTRQALAATLAPIAARLGFKADHAAHHDGILSGSRWLVTLPPEERGHDHGHGHRPWREIRRLLHEASLPAGILAHALSIFGLLAEAEAAIHGVAVDAVVFHEVGGLDSIADIVAAACLIDEMDGASWSVGTLPLGSGRIKTAHGLLPVPAPATSRLLTGFRFADDGIDGERVTPTGAAILRHLCEPGRPRPTGRLACRGYGFGSRRLPGISNCLAVLALDDQPEPNLASGTVGVITFEVDDQSPEDLALGLERLRARSDVLDVLQIPAFGKKGRLALQVQILCDAGAIPAVTDAVFLETSTIGLRQQEVQRRILPRESLSIASDAGSLRIKRTQRPDGTTSLKVEADDLHGDMQERQRLRRHAEDDPGPI</sequence>
<evidence type="ECO:0008006" key="5">
    <source>
        <dbReference type="Google" id="ProtNLM"/>
    </source>
</evidence>